<accession>A0AAE0VXD6</accession>
<dbReference type="AlphaFoldDB" id="A0AAE0VXD6"/>
<reference evidence="1" key="2">
    <citation type="journal article" date="2021" name="Genome Biol. Evol.">
        <title>Developing a high-quality reference genome for a parasitic bivalve with doubly uniparental inheritance (Bivalvia: Unionida).</title>
        <authorList>
            <person name="Smith C.H."/>
        </authorList>
    </citation>
    <scope>NUCLEOTIDE SEQUENCE</scope>
    <source>
        <strain evidence="1">CHS0354</strain>
        <tissue evidence="1">Mantle</tissue>
    </source>
</reference>
<organism evidence="1 3">
    <name type="scientific">Potamilus streckersoni</name>
    <dbReference type="NCBI Taxonomy" id="2493646"/>
    <lineage>
        <taxon>Eukaryota</taxon>
        <taxon>Metazoa</taxon>
        <taxon>Spiralia</taxon>
        <taxon>Lophotrochozoa</taxon>
        <taxon>Mollusca</taxon>
        <taxon>Bivalvia</taxon>
        <taxon>Autobranchia</taxon>
        <taxon>Heteroconchia</taxon>
        <taxon>Palaeoheterodonta</taxon>
        <taxon>Unionida</taxon>
        <taxon>Unionoidea</taxon>
        <taxon>Unionidae</taxon>
        <taxon>Ambleminae</taxon>
        <taxon>Lampsilini</taxon>
        <taxon>Potamilus</taxon>
    </lineage>
</organism>
<evidence type="ECO:0000313" key="1">
    <source>
        <dbReference type="EMBL" id="KAK3592712.1"/>
    </source>
</evidence>
<reference evidence="1" key="3">
    <citation type="submission" date="2023-05" db="EMBL/GenBank/DDBJ databases">
        <authorList>
            <person name="Smith C.H."/>
        </authorList>
    </citation>
    <scope>NUCLEOTIDE SEQUENCE</scope>
    <source>
        <strain evidence="1">CHS0354</strain>
        <tissue evidence="1">Mantle</tissue>
    </source>
</reference>
<reference evidence="1" key="1">
    <citation type="journal article" date="2021" name="Genome Biol. Evol.">
        <title>A High-Quality Reference Genome for a Parasitic Bivalve with Doubly Uniparental Inheritance (Bivalvia: Unionida).</title>
        <authorList>
            <person name="Smith C.H."/>
        </authorList>
    </citation>
    <scope>NUCLEOTIDE SEQUENCE</scope>
    <source>
        <strain evidence="1">CHS0354</strain>
    </source>
</reference>
<keyword evidence="3" id="KW-1185">Reference proteome</keyword>
<dbReference type="EMBL" id="JAEAOA010002212">
    <property type="protein sequence ID" value="KAK3592712.1"/>
    <property type="molecule type" value="Genomic_DNA"/>
</dbReference>
<evidence type="ECO:0000313" key="3">
    <source>
        <dbReference type="Proteomes" id="UP001195483"/>
    </source>
</evidence>
<dbReference type="EMBL" id="JAEAOA010002212">
    <property type="protein sequence ID" value="KAK3592715.1"/>
    <property type="molecule type" value="Genomic_DNA"/>
</dbReference>
<proteinExistence type="predicted"/>
<evidence type="ECO:0000313" key="2">
    <source>
        <dbReference type="EMBL" id="KAK3592715.1"/>
    </source>
</evidence>
<sequence>MSYNFLVQRIVLETMETASNVAPSTLRCPHASSTKKLWTSPLLNTIPNPIVSLQYPTPSKASSSDNSTYHGRLLNLDYDECRIDDTDSIFVICESRCRSNEKLLDVCHECPSGLIDGCPFPSDALSETDSEAHLDRSTSDSTGQWQVTRNAEAMYAKVKKLPESSSKNNIKTGALCKDGYEMVDSSHYDNPLNGFQRLEIASVSTRTLHPTFESISTSMVDFDNRTKDEEGNEIFANVMNTTYTGNVQIYEDGNTLSIRE</sequence>
<comment type="caution">
    <text evidence="1">The sequence shown here is derived from an EMBL/GenBank/DDBJ whole genome shotgun (WGS) entry which is preliminary data.</text>
</comment>
<dbReference type="Proteomes" id="UP001195483">
    <property type="component" value="Unassembled WGS sequence"/>
</dbReference>
<protein>
    <submittedName>
        <fullName evidence="1">Uncharacterized protein</fullName>
    </submittedName>
</protein>
<gene>
    <name evidence="1" type="ORF">CHS0354_037845</name>
    <name evidence="2" type="ORF">CHS0354_037850</name>
</gene>
<name>A0AAE0VXD6_9BIVA</name>